<dbReference type="AlphaFoldDB" id="A0A6N9UCJ8"/>
<evidence type="ECO:0000256" key="1">
    <source>
        <dbReference type="ARBA" id="ARBA00007553"/>
    </source>
</evidence>
<sequence length="355" mass="36695">MSVKIISRAAWGAKPWDNDPTSSGPAAVALSSRTEFFVHYDGATPITRTGVAVPRAIEAQHLAQGWAGIGYNFVVTQAGEIFEGRGWTRQGAHCPGHNVSGIGVQIAVGGDQEPSAAALAACRALYDEACAKTGRTLAKKGHKDGIATLCPGSILYAWVQAGMPATGYTPAPGGGGTAPSTPARYQVTINGLVYGYGAHGDHVTAVGKALVKKGFGAAYTVGPGPDWTDADTECYAAFQRSLGYSGADADGVPGESSLRTLLGTLPGKTVAPAKATAPAFPGRDRFGPGKSNASVTQLGKQLVKRGYGAAYTVGPGPKWSDADRRNVQAFQRAQGWTGADADGYPGPETWRRLFA</sequence>
<dbReference type="InterPro" id="IPR015510">
    <property type="entry name" value="PGRP"/>
</dbReference>
<evidence type="ECO:0000313" key="4">
    <source>
        <dbReference type="Proteomes" id="UP000471293"/>
    </source>
</evidence>
<gene>
    <name evidence="3" type="ORF">G3I29_31010</name>
</gene>
<dbReference type="PANTHER" id="PTHR11022:SF41">
    <property type="entry name" value="PEPTIDOGLYCAN-RECOGNITION PROTEIN LC-RELATED"/>
    <property type="match status" value="1"/>
</dbReference>
<dbReference type="SMART" id="SM00701">
    <property type="entry name" value="PGRP"/>
    <property type="match status" value="1"/>
</dbReference>
<evidence type="ECO:0000259" key="2">
    <source>
        <dbReference type="SMART" id="SM00701"/>
    </source>
</evidence>
<evidence type="ECO:0000313" key="3">
    <source>
        <dbReference type="EMBL" id="NEA19806.1"/>
    </source>
</evidence>
<dbReference type="NCBIfam" id="NF038080">
    <property type="entry name" value="PG_bind_siph"/>
    <property type="match status" value="2"/>
</dbReference>
<feature type="domain" description="Peptidoglycan recognition protein family" evidence="2">
    <location>
        <begin position="3"/>
        <end position="143"/>
    </location>
</feature>
<dbReference type="EMBL" id="JAAGLQ010000648">
    <property type="protein sequence ID" value="NEA19806.1"/>
    <property type="molecule type" value="Genomic_DNA"/>
</dbReference>
<dbReference type="Proteomes" id="UP000471293">
    <property type="component" value="Unassembled WGS sequence"/>
</dbReference>
<protein>
    <submittedName>
        <fullName evidence="3">Peptidoglycan-binding domain-containing protein</fullName>
    </submittedName>
</protein>
<dbReference type="RefSeq" id="WP_164349335.1">
    <property type="nucleotide sequence ID" value="NZ_JAAGLQ010000648.1"/>
</dbReference>
<dbReference type="GO" id="GO:0008745">
    <property type="term" value="F:N-acetylmuramoyl-L-alanine amidase activity"/>
    <property type="evidence" value="ECO:0007669"/>
    <property type="project" value="InterPro"/>
</dbReference>
<dbReference type="InterPro" id="IPR006619">
    <property type="entry name" value="PGRP_domain_met/bac"/>
</dbReference>
<dbReference type="InterPro" id="IPR036365">
    <property type="entry name" value="PGBD-like_sf"/>
</dbReference>
<dbReference type="CDD" id="cd06583">
    <property type="entry name" value="PGRP"/>
    <property type="match status" value="1"/>
</dbReference>
<dbReference type="InterPro" id="IPR036505">
    <property type="entry name" value="Amidase/PGRP_sf"/>
</dbReference>
<organism evidence="3 4">
    <name type="scientific">Streptomyces halstedii</name>
    <dbReference type="NCBI Taxonomy" id="1944"/>
    <lineage>
        <taxon>Bacteria</taxon>
        <taxon>Bacillati</taxon>
        <taxon>Actinomycetota</taxon>
        <taxon>Actinomycetes</taxon>
        <taxon>Kitasatosporales</taxon>
        <taxon>Streptomycetaceae</taxon>
        <taxon>Streptomyces</taxon>
    </lineage>
</organism>
<dbReference type="Gene3D" id="1.10.101.10">
    <property type="entry name" value="PGBD-like superfamily/PGBD"/>
    <property type="match status" value="1"/>
</dbReference>
<dbReference type="SUPFAM" id="SSF55846">
    <property type="entry name" value="N-acetylmuramoyl-L-alanine amidase-like"/>
    <property type="match status" value="1"/>
</dbReference>
<dbReference type="GO" id="GO:0008270">
    <property type="term" value="F:zinc ion binding"/>
    <property type="evidence" value="ECO:0007669"/>
    <property type="project" value="InterPro"/>
</dbReference>
<name>A0A6N9UCJ8_STRHA</name>
<reference evidence="3 4" key="1">
    <citation type="submission" date="2020-01" db="EMBL/GenBank/DDBJ databases">
        <title>Insect and environment-associated Actinomycetes.</title>
        <authorList>
            <person name="Currrie C."/>
            <person name="Chevrette M."/>
            <person name="Carlson C."/>
            <person name="Stubbendieck R."/>
            <person name="Wendt-Pienkowski E."/>
        </authorList>
    </citation>
    <scope>NUCLEOTIDE SEQUENCE [LARGE SCALE GENOMIC DNA]</scope>
    <source>
        <strain evidence="3 4">SID11342</strain>
    </source>
</reference>
<dbReference type="GO" id="GO:0009253">
    <property type="term" value="P:peptidoglycan catabolic process"/>
    <property type="evidence" value="ECO:0007669"/>
    <property type="project" value="InterPro"/>
</dbReference>
<dbReference type="SUPFAM" id="SSF47090">
    <property type="entry name" value="PGBD-like"/>
    <property type="match status" value="1"/>
</dbReference>
<dbReference type="InterPro" id="IPR047763">
    <property type="entry name" value="PG_bind_dom_phiBT1-type"/>
</dbReference>
<dbReference type="Gene3D" id="3.40.80.10">
    <property type="entry name" value="Peptidoglycan recognition protein-like"/>
    <property type="match status" value="1"/>
</dbReference>
<dbReference type="InterPro" id="IPR036366">
    <property type="entry name" value="PGBDSf"/>
</dbReference>
<comment type="similarity">
    <text evidence="1">Belongs to the N-acetylmuramoyl-L-alanine amidase 2 family.</text>
</comment>
<dbReference type="Pfam" id="PF01510">
    <property type="entry name" value="Amidase_2"/>
    <property type="match status" value="1"/>
</dbReference>
<dbReference type="InterPro" id="IPR002502">
    <property type="entry name" value="Amidase_domain"/>
</dbReference>
<accession>A0A6N9UCJ8</accession>
<dbReference type="PANTHER" id="PTHR11022">
    <property type="entry name" value="PEPTIDOGLYCAN RECOGNITION PROTEIN"/>
    <property type="match status" value="1"/>
</dbReference>
<proteinExistence type="inferred from homology"/>
<comment type="caution">
    <text evidence="3">The sequence shown here is derived from an EMBL/GenBank/DDBJ whole genome shotgun (WGS) entry which is preliminary data.</text>
</comment>